<comment type="caution">
    <text evidence="2">The sequence shown here is derived from an EMBL/GenBank/DDBJ whole genome shotgun (WGS) entry which is preliminary data.</text>
</comment>
<evidence type="ECO:0000256" key="1">
    <source>
        <dbReference type="SAM" id="Phobius"/>
    </source>
</evidence>
<gene>
    <name evidence="2" type="ORF">QNI22_33305</name>
</gene>
<organism evidence="2 3">
    <name type="scientific">Xanthocytophaga agilis</name>
    <dbReference type="NCBI Taxonomy" id="3048010"/>
    <lineage>
        <taxon>Bacteria</taxon>
        <taxon>Pseudomonadati</taxon>
        <taxon>Bacteroidota</taxon>
        <taxon>Cytophagia</taxon>
        <taxon>Cytophagales</taxon>
        <taxon>Rhodocytophagaceae</taxon>
        <taxon>Xanthocytophaga</taxon>
    </lineage>
</organism>
<feature type="transmembrane region" description="Helical" evidence="1">
    <location>
        <begin position="478"/>
        <end position="497"/>
    </location>
</feature>
<protein>
    <submittedName>
        <fullName evidence="2">Uncharacterized protein</fullName>
    </submittedName>
</protein>
<keyword evidence="3" id="KW-1185">Reference proteome</keyword>
<evidence type="ECO:0000313" key="2">
    <source>
        <dbReference type="EMBL" id="MDJ1505581.1"/>
    </source>
</evidence>
<evidence type="ECO:0000313" key="3">
    <source>
        <dbReference type="Proteomes" id="UP001232063"/>
    </source>
</evidence>
<dbReference type="RefSeq" id="WP_314517750.1">
    <property type="nucleotide sequence ID" value="NZ_JASJOU010000017.1"/>
</dbReference>
<sequence>MSRTNITPGAFLGYFNGSTSNQIVSIKDVEISQPIIFGIVRNFHYVIIENVMFAKDVEFRSVGLGAGIKFINCEFQGEIKFDNVTAVGPPPDHLIDSHNLIFQACKINSSIKIFDSSLARGITFTEQTKVEHLIFERLKCREGSILFDEVTVNKKLDIDDNRIRYIEFRKSKVSSGVRLWHNDADSISFIESGFDKDIQISNGSLNSIIFNNGEYKDDVNIKNVVLVENLTVYNDNFKRSLIYDFHKVSNPLKNIYIDNTQFGTALSVKGANQSVKKITIICSQGLVGTFQVKQCQIDHLVIKNDNHKGNIVFNDCDFARIDFNSFTNYGNLIISSCKAISGNSSQLNLINSNLGKAQLYDFSFRSFTDLKIINSIFSEIATLGIDWFNDNQLSTSLHDTPNIKSIKNLQSKREVYRQLKQASEKQGDRIQALEFQARELQVFKDYLILKHKGWWNNDRLILWLGQTNDFGLNWVKPLGWALVLTTLFWFFIVIAATKELSWFPATSSDDLWATWNAFTHCSTVWAQLFNPTRSLKQIFPEPSKVIPWHLDMNFGLSLLDGLHRIIISFFIFQIISAFRKYVK</sequence>
<reference evidence="2" key="1">
    <citation type="submission" date="2023-05" db="EMBL/GenBank/DDBJ databases">
        <authorList>
            <person name="Zhang X."/>
        </authorList>
    </citation>
    <scope>NUCLEOTIDE SEQUENCE</scope>
    <source>
        <strain evidence="2">BD1B2-1</strain>
    </source>
</reference>
<dbReference type="Proteomes" id="UP001232063">
    <property type="component" value="Unassembled WGS sequence"/>
</dbReference>
<keyword evidence="1" id="KW-1133">Transmembrane helix</keyword>
<dbReference type="AlphaFoldDB" id="A0AAE3R8F5"/>
<name>A0AAE3R8F5_9BACT</name>
<feature type="transmembrane region" description="Helical" evidence="1">
    <location>
        <begin position="561"/>
        <end position="578"/>
    </location>
</feature>
<dbReference type="EMBL" id="JASJOU010000017">
    <property type="protein sequence ID" value="MDJ1505581.1"/>
    <property type="molecule type" value="Genomic_DNA"/>
</dbReference>
<accession>A0AAE3R8F5</accession>
<proteinExistence type="predicted"/>
<keyword evidence="1" id="KW-0472">Membrane</keyword>
<keyword evidence="1" id="KW-0812">Transmembrane</keyword>